<evidence type="ECO:0000313" key="4">
    <source>
        <dbReference type="Proteomes" id="UP001165962"/>
    </source>
</evidence>
<reference evidence="3" key="1">
    <citation type="submission" date="2020-03" db="EMBL/GenBank/DDBJ databases">
        <title>Draft sequencing of Paenibacilllus sp. S3N08.</title>
        <authorList>
            <person name="Kim D.-U."/>
        </authorList>
    </citation>
    <scope>NUCLEOTIDE SEQUENCE</scope>
    <source>
        <strain evidence="3">S3N08</strain>
    </source>
</reference>
<accession>A0ABX0J2C6</accession>
<comment type="caution">
    <text evidence="3">The sequence shown here is derived from an EMBL/GenBank/DDBJ whole genome shotgun (WGS) entry which is preliminary data.</text>
</comment>
<dbReference type="InterPro" id="IPR012854">
    <property type="entry name" value="Cu_amine_oxidase-like_N"/>
</dbReference>
<gene>
    <name evidence="3" type="ORF">G9U52_11730</name>
</gene>
<feature type="chain" id="PRO_5045853588" description="Copper amine oxidase-like N-terminal domain-containing protein" evidence="1">
    <location>
        <begin position="23"/>
        <end position="190"/>
    </location>
</feature>
<protein>
    <recommendedName>
        <fullName evidence="2">Copper amine oxidase-like N-terminal domain-containing protein</fullName>
    </recommendedName>
</protein>
<evidence type="ECO:0000259" key="2">
    <source>
        <dbReference type="Pfam" id="PF07833"/>
    </source>
</evidence>
<feature type="signal peptide" evidence="1">
    <location>
        <begin position="1"/>
        <end position="22"/>
    </location>
</feature>
<proteinExistence type="predicted"/>
<organism evidence="3 4">
    <name type="scientific">Paenibacillus agricola</name>
    <dbReference type="NCBI Taxonomy" id="2716264"/>
    <lineage>
        <taxon>Bacteria</taxon>
        <taxon>Bacillati</taxon>
        <taxon>Bacillota</taxon>
        <taxon>Bacilli</taxon>
        <taxon>Bacillales</taxon>
        <taxon>Paenibacillaceae</taxon>
        <taxon>Paenibacillus</taxon>
    </lineage>
</organism>
<dbReference type="Proteomes" id="UP001165962">
    <property type="component" value="Unassembled WGS sequence"/>
</dbReference>
<evidence type="ECO:0000313" key="3">
    <source>
        <dbReference type="EMBL" id="NHN30502.1"/>
    </source>
</evidence>
<feature type="domain" description="Copper amine oxidase-like N-terminal" evidence="2">
    <location>
        <begin position="39"/>
        <end position="86"/>
    </location>
</feature>
<dbReference type="EMBL" id="JAAOIW010000004">
    <property type="protein sequence ID" value="NHN30502.1"/>
    <property type="molecule type" value="Genomic_DNA"/>
</dbReference>
<dbReference type="Pfam" id="PF07833">
    <property type="entry name" value="Cu_amine_oxidN1"/>
    <property type="match status" value="1"/>
</dbReference>
<evidence type="ECO:0000256" key="1">
    <source>
        <dbReference type="SAM" id="SignalP"/>
    </source>
</evidence>
<name>A0ABX0J2C6_9BACL</name>
<keyword evidence="1" id="KW-0732">Signal</keyword>
<dbReference type="RefSeq" id="WP_166149678.1">
    <property type="nucleotide sequence ID" value="NZ_JAAOIW010000004.1"/>
</dbReference>
<sequence>MKKMILGLVIGMMIGSIATASAASLSEVTAVFANFIFKVNGQVKQLDRDTTPLVYNGSSYLPVRGMANLVGFDVDYNTESRTIELKERPFIPIPKVEPVDLTKWVSLLDLSYAGIKTTVSPGTSQIKIEYGTQNFVFELPNNTNIEKTSISSPGEIKLLISDGTTYLNIMDLQRLKLPFSNPTPATPVLK</sequence>
<keyword evidence="4" id="KW-1185">Reference proteome</keyword>